<keyword evidence="5" id="KW-0479">Metal-binding</keyword>
<dbReference type="InterPro" id="IPR027806">
    <property type="entry name" value="HARBI1_dom"/>
</dbReference>
<evidence type="ECO:0000256" key="6">
    <source>
        <dbReference type="ARBA" id="ARBA00022801"/>
    </source>
</evidence>
<dbReference type="PANTHER" id="PTHR22930">
    <property type="match status" value="1"/>
</dbReference>
<evidence type="ECO:0000256" key="5">
    <source>
        <dbReference type="ARBA" id="ARBA00022723"/>
    </source>
</evidence>
<evidence type="ECO:0000256" key="1">
    <source>
        <dbReference type="ARBA" id="ARBA00001968"/>
    </source>
</evidence>
<protein>
    <recommendedName>
        <fullName evidence="8">DDE Tnp4 domain-containing protein</fullName>
    </recommendedName>
</protein>
<name>A0A8W8KKC3_MAGGI</name>
<keyword evidence="7" id="KW-0539">Nucleus</keyword>
<dbReference type="GO" id="GO:0005634">
    <property type="term" value="C:nucleus"/>
    <property type="evidence" value="ECO:0007669"/>
    <property type="project" value="UniProtKB-SubCell"/>
</dbReference>
<evidence type="ECO:0000256" key="7">
    <source>
        <dbReference type="ARBA" id="ARBA00023242"/>
    </source>
</evidence>
<keyword evidence="10" id="KW-1185">Reference proteome</keyword>
<evidence type="ECO:0000256" key="2">
    <source>
        <dbReference type="ARBA" id="ARBA00004123"/>
    </source>
</evidence>
<organism evidence="9 10">
    <name type="scientific">Magallana gigas</name>
    <name type="common">Pacific oyster</name>
    <name type="synonym">Crassostrea gigas</name>
    <dbReference type="NCBI Taxonomy" id="29159"/>
    <lineage>
        <taxon>Eukaryota</taxon>
        <taxon>Metazoa</taxon>
        <taxon>Spiralia</taxon>
        <taxon>Lophotrochozoa</taxon>
        <taxon>Mollusca</taxon>
        <taxon>Bivalvia</taxon>
        <taxon>Autobranchia</taxon>
        <taxon>Pteriomorphia</taxon>
        <taxon>Ostreida</taxon>
        <taxon>Ostreoidea</taxon>
        <taxon>Ostreidae</taxon>
        <taxon>Magallana</taxon>
    </lineage>
</organism>
<evidence type="ECO:0000259" key="8">
    <source>
        <dbReference type="Pfam" id="PF13359"/>
    </source>
</evidence>
<dbReference type="GO" id="GO:0004518">
    <property type="term" value="F:nuclease activity"/>
    <property type="evidence" value="ECO:0007669"/>
    <property type="project" value="UniProtKB-KW"/>
</dbReference>
<dbReference type="GO" id="GO:0016787">
    <property type="term" value="F:hydrolase activity"/>
    <property type="evidence" value="ECO:0007669"/>
    <property type="project" value="UniProtKB-KW"/>
</dbReference>
<dbReference type="Proteomes" id="UP000005408">
    <property type="component" value="Unassembled WGS sequence"/>
</dbReference>
<dbReference type="GO" id="GO:0046872">
    <property type="term" value="F:metal ion binding"/>
    <property type="evidence" value="ECO:0007669"/>
    <property type="project" value="UniProtKB-KW"/>
</dbReference>
<comment type="similarity">
    <text evidence="3">Belongs to the HARBI1 family.</text>
</comment>
<proteinExistence type="inferred from homology"/>
<evidence type="ECO:0000256" key="3">
    <source>
        <dbReference type="ARBA" id="ARBA00006958"/>
    </source>
</evidence>
<dbReference type="AlphaFoldDB" id="A0A8W8KKC3"/>
<comment type="subcellular location">
    <subcellularLocation>
        <location evidence="2">Nucleus</location>
    </subcellularLocation>
</comment>
<feature type="domain" description="DDE Tnp4" evidence="8">
    <location>
        <begin position="90"/>
        <end position="175"/>
    </location>
</feature>
<dbReference type="InterPro" id="IPR045249">
    <property type="entry name" value="HARBI1-like"/>
</dbReference>
<dbReference type="EnsemblMetazoa" id="G23516.1">
    <property type="protein sequence ID" value="G23516.1:cds"/>
    <property type="gene ID" value="G23516"/>
</dbReference>
<evidence type="ECO:0000313" key="9">
    <source>
        <dbReference type="EnsemblMetazoa" id="G23516.1:cds"/>
    </source>
</evidence>
<sequence length="183" mass="20638">MQKIKNISMERRTLACIWYVGNTETFRSVADRFGVSKGTLHYHVAKFNAVFRDHLILQQLISWPRNEQQYNSTAEGFLGRAGFPCVVGALDGTYVPISGPSSYRDSYICRKGYPAMHLQAVCDSELMFLDVFSAYPGSVHDARVFKNSPLYDALQELPPKFHLLGDSAYPLRAHVFLAVRKGV</sequence>
<keyword evidence="4" id="KW-0540">Nuclease</keyword>
<dbReference type="PANTHER" id="PTHR22930:SF85">
    <property type="entry name" value="GH03217P-RELATED"/>
    <property type="match status" value="1"/>
</dbReference>
<evidence type="ECO:0000256" key="4">
    <source>
        <dbReference type="ARBA" id="ARBA00022722"/>
    </source>
</evidence>
<accession>A0A8W8KKC3</accession>
<reference evidence="9" key="1">
    <citation type="submission" date="2022-08" db="UniProtKB">
        <authorList>
            <consortium name="EnsemblMetazoa"/>
        </authorList>
    </citation>
    <scope>IDENTIFICATION</scope>
    <source>
        <strain evidence="9">05x7-T-G4-1.051#20</strain>
    </source>
</reference>
<comment type="cofactor">
    <cofactor evidence="1">
        <name>a divalent metal cation</name>
        <dbReference type="ChEBI" id="CHEBI:60240"/>
    </cofactor>
</comment>
<evidence type="ECO:0000313" key="10">
    <source>
        <dbReference type="Proteomes" id="UP000005408"/>
    </source>
</evidence>
<dbReference type="Pfam" id="PF13359">
    <property type="entry name" value="DDE_Tnp_4"/>
    <property type="match status" value="1"/>
</dbReference>
<keyword evidence="6" id="KW-0378">Hydrolase</keyword>